<dbReference type="Gene3D" id="3.30.565.10">
    <property type="entry name" value="Histidine kinase-like ATPase, C-terminal domain"/>
    <property type="match status" value="1"/>
</dbReference>
<evidence type="ECO:0000256" key="5">
    <source>
        <dbReference type="ARBA" id="ARBA00022553"/>
    </source>
</evidence>
<dbReference type="PROSITE" id="PS50885">
    <property type="entry name" value="HAMP"/>
    <property type="match status" value="1"/>
</dbReference>
<dbReference type="PROSITE" id="PS50109">
    <property type="entry name" value="HIS_KIN"/>
    <property type="match status" value="1"/>
</dbReference>
<dbReference type="GO" id="GO:0000155">
    <property type="term" value="F:phosphorelay sensor kinase activity"/>
    <property type="evidence" value="ECO:0007669"/>
    <property type="project" value="InterPro"/>
</dbReference>
<dbReference type="InterPro" id="IPR005467">
    <property type="entry name" value="His_kinase_dom"/>
</dbReference>
<dbReference type="SMART" id="SM00387">
    <property type="entry name" value="HATPase_c"/>
    <property type="match status" value="1"/>
</dbReference>
<dbReference type="Gene3D" id="1.10.287.130">
    <property type="match status" value="1"/>
</dbReference>
<evidence type="ECO:0000256" key="1">
    <source>
        <dbReference type="ARBA" id="ARBA00000085"/>
    </source>
</evidence>
<dbReference type="InterPro" id="IPR036890">
    <property type="entry name" value="HATPase_C_sf"/>
</dbReference>
<dbReference type="EMBL" id="CP045119">
    <property type="protein sequence ID" value="QIN83169.1"/>
    <property type="molecule type" value="Genomic_DNA"/>
</dbReference>
<dbReference type="FunFam" id="1.10.287.130:FF:000001">
    <property type="entry name" value="Two-component sensor histidine kinase"/>
    <property type="match status" value="1"/>
</dbReference>
<feature type="region of interest" description="Disordered" evidence="12">
    <location>
        <begin position="441"/>
        <end position="471"/>
    </location>
</feature>
<evidence type="ECO:0000256" key="4">
    <source>
        <dbReference type="ARBA" id="ARBA00012438"/>
    </source>
</evidence>
<keyword evidence="10" id="KW-0902">Two-component regulatory system</keyword>
<dbReference type="PRINTS" id="PR00344">
    <property type="entry name" value="BCTRLSENSOR"/>
</dbReference>
<dbReference type="Gene3D" id="6.10.340.10">
    <property type="match status" value="1"/>
</dbReference>
<dbReference type="SUPFAM" id="SSF47384">
    <property type="entry name" value="Homodimeric domain of signal transducing histidine kinase"/>
    <property type="match status" value="1"/>
</dbReference>
<evidence type="ECO:0000256" key="9">
    <source>
        <dbReference type="ARBA" id="ARBA00022989"/>
    </source>
</evidence>
<feature type="domain" description="Histidine kinase" evidence="14">
    <location>
        <begin position="248"/>
        <end position="463"/>
    </location>
</feature>
<comment type="subcellular location">
    <subcellularLocation>
        <location evidence="3">Cell membrane</location>
    </subcellularLocation>
</comment>
<evidence type="ECO:0000313" key="17">
    <source>
        <dbReference type="Proteomes" id="UP000501452"/>
    </source>
</evidence>
<evidence type="ECO:0000256" key="13">
    <source>
        <dbReference type="SAM" id="Phobius"/>
    </source>
</evidence>
<dbReference type="SUPFAM" id="SSF158472">
    <property type="entry name" value="HAMP domain-like"/>
    <property type="match status" value="1"/>
</dbReference>
<sequence length="471" mass="50382">MSIRRRLTLFNALIIGAILLALGLSLYLLLREALVSGVEDTARVRAVAAARALEDGEDPLDDDAGQLTADGVFLIVRDGEGRILNQTPNLSENEEARDSVWKRALGSGEPEGGTAELSSEEPDYVYAVPVDPEDGPARVLEAGKSYEPAQETLEVFATVLATGIGAALFLSIGGAYFLARAALRPVGAVTSAAREMGEGDLSKRLPVANPKDEVGRLTITINGLLSRLEAALARREEALERQRRFAADASHELRTPLTSISGHARMLDEWALEEDPQRARRSVGAIRREAARMGDLVESLLALTRGDEGGGLEFGRHDLAAVAEEAVQTARATADGRTSVEYARPARAVMATFDRDSILRLAGILLDNAVKYTPEGGKATVRVRERDGRAELEVSDTGIGIPDSQMPFVFERFYRADPSRTKGGAGLGLSIARQIAEAHGGTVEVSSKPGEGSTFTLRLPKKSPGPREPGL</sequence>
<dbReference type="CDD" id="cd06225">
    <property type="entry name" value="HAMP"/>
    <property type="match status" value="1"/>
</dbReference>
<feature type="transmembrane region" description="Helical" evidence="13">
    <location>
        <begin position="7"/>
        <end position="30"/>
    </location>
</feature>
<dbReference type="KEGG" id="rub:GBA63_11345"/>
<dbReference type="Pfam" id="PF00672">
    <property type="entry name" value="HAMP"/>
    <property type="match status" value="1"/>
</dbReference>
<evidence type="ECO:0000256" key="11">
    <source>
        <dbReference type="ARBA" id="ARBA00023136"/>
    </source>
</evidence>
<dbReference type="InterPro" id="IPR003661">
    <property type="entry name" value="HisK_dim/P_dom"/>
</dbReference>
<dbReference type="GO" id="GO:0005886">
    <property type="term" value="C:plasma membrane"/>
    <property type="evidence" value="ECO:0007669"/>
    <property type="project" value="UniProtKB-SubCell"/>
</dbReference>
<organism evidence="16 17">
    <name type="scientific">Rubrobacter tropicus</name>
    <dbReference type="NCBI Taxonomy" id="2653851"/>
    <lineage>
        <taxon>Bacteria</taxon>
        <taxon>Bacillati</taxon>
        <taxon>Actinomycetota</taxon>
        <taxon>Rubrobacteria</taxon>
        <taxon>Rubrobacterales</taxon>
        <taxon>Rubrobacteraceae</taxon>
        <taxon>Rubrobacter</taxon>
    </lineage>
</organism>
<keyword evidence="8" id="KW-0418">Kinase</keyword>
<dbReference type="Proteomes" id="UP000501452">
    <property type="component" value="Chromosome"/>
</dbReference>
<evidence type="ECO:0000259" key="14">
    <source>
        <dbReference type="PROSITE" id="PS50109"/>
    </source>
</evidence>
<dbReference type="InterPro" id="IPR003594">
    <property type="entry name" value="HATPase_dom"/>
</dbReference>
<evidence type="ECO:0000256" key="8">
    <source>
        <dbReference type="ARBA" id="ARBA00022777"/>
    </source>
</evidence>
<evidence type="ECO:0000256" key="6">
    <source>
        <dbReference type="ARBA" id="ARBA00022679"/>
    </source>
</evidence>
<gene>
    <name evidence="16" type="ORF">GBA63_11345</name>
</gene>
<evidence type="ECO:0000256" key="10">
    <source>
        <dbReference type="ARBA" id="ARBA00023012"/>
    </source>
</evidence>
<keyword evidence="6" id="KW-0808">Transferase</keyword>
<dbReference type="SMART" id="SM00304">
    <property type="entry name" value="HAMP"/>
    <property type="match status" value="1"/>
</dbReference>
<evidence type="ECO:0000256" key="3">
    <source>
        <dbReference type="ARBA" id="ARBA00004236"/>
    </source>
</evidence>
<dbReference type="InterPro" id="IPR003660">
    <property type="entry name" value="HAMP_dom"/>
</dbReference>
<dbReference type="SUPFAM" id="SSF55874">
    <property type="entry name" value="ATPase domain of HSP90 chaperone/DNA topoisomerase II/histidine kinase"/>
    <property type="match status" value="1"/>
</dbReference>
<dbReference type="InterPro" id="IPR050428">
    <property type="entry name" value="TCS_sensor_his_kinase"/>
</dbReference>
<comment type="catalytic activity">
    <reaction evidence="1">
        <text>ATP + protein L-histidine = ADP + protein N-phospho-L-histidine.</text>
        <dbReference type="EC" id="2.7.13.3"/>
    </reaction>
</comment>
<evidence type="ECO:0000256" key="7">
    <source>
        <dbReference type="ARBA" id="ARBA00022692"/>
    </source>
</evidence>
<feature type="domain" description="HAMP" evidence="15">
    <location>
        <begin position="180"/>
        <end position="233"/>
    </location>
</feature>
<accession>A0A6G8Q9P3</accession>
<keyword evidence="9 13" id="KW-1133">Transmembrane helix</keyword>
<evidence type="ECO:0000259" key="15">
    <source>
        <dbReference type="PROSITE" id="PS50885"/>
    </source>
</evidence>
<dbReference type="FunFam" id="3.30.565.10:FF:000006">
    <property type="entry name" value="Sensor histidine kinase WalK"/>
    <property type="match status" value="1"/>
</dbReference>
<evidence type="ECO:0000256" key="12">
    <source>
        <dbReference type="SAM" id="MobiDB-lite"/>
    </source>
</evidence>
<dbReference type="GO" id="GO:0005509">
    <property type="term" value="F:calcium ion binding"/>
    <property type="evidence" value="ECO:0007669"/>
    <property type="project" value="UniProtKB-ARBA"/>
</dbReference>
<dbReference type="PANTHER" id="PTHR45436">
    <property type="entry name" value="SENSOR HISTIDINE KINASE YKOH"/>
    <property type="match status" value="1"/>
</dbReference>
<evidence type="ECO:0000313" key="16">
    <source>
        <dbReference type="EMBL" id="QIN83169.1"/>
    </source>
</evidence>
<dbReference type="CDD" id="cd00075">
    <property type="entry name" value="HATPase"/>
    <property type="match status" value="1"/>
</dbReference>
<dbReference type="AlphaFoldDB" id="A0A6G8Q9P3"/>
<name>A0A6G8Q9P3_9ACTN</name>
<dbReference type="PANTHER" id="PTHR45436:SF5">
    <property type="entry name" value="SENSOR HISTIDINE KINASE TRCS"/>
    <property type="match status" value="1"/>
</dbReference>
<proteinExistence type="predicted"/>
<dbReference type="SMART" id="SM00388">
    <property type="entry name" value="HisKA"/>
    <property type="match status" value="1"/>
</dbReference>
<dbReference type="Pfam" id="PF02518">
    <property type="entry name" value="HATPase_c"/>
    <property type="match status" value="1"/>
</dbReference>
<keyword evidence="5" id="KW-0597">Phosphoprotein</keyword>
<keyword evidence="11 13" id="KW-0472">Membrane</keyword>
<dbReference type="Pfam" id="PF00512">
    <property type="entry name" value="HisKA"/>
    <property type="match status" value="1"/>
</dbReference>
<dbReference type="CDD" id="cd00082">
    <property type="entry name" value="HisKA"/>
    <property type="match status" value="1"/>
</dbReference>
<dbReference type="RefSeq" id="WP_166176202.1">
    <property type="nucleotide sequence ID" value="NZ_CP045119.1"/>
</dbReference>
<keyword evidence="7 13" id="KW-0812">Transmembrane</keyword>
<dbReference type="EC" id="2.7.13.3" evidence="4"/>
<evidence type="ECO:0000256" key="2">
    <source>
        <dbReference type="ARBA" id="ARBA00001968"/>
    </source>
</evidence>
<protein>
    <recommendedName>
        <fullName evidence="4">histidine kinase</fullName>
        <ecNumber evidence="4">2.7.13.3</ecNumber>
    </recommendedName>
</protein>
<reference evidence="16 17" key="1">
    <citation type="submission" date="2019-10" db="EMBL/GenBank/DDBJ databases">
        <title>Rubrobacter sp nov SCSIO 52090 isolated from a deep-sea sediment in the South China Sea.</title>
        <authorList>
            <person name="Chen R.W."/>
        </authorList>
    </citation>
    <scope>NUCLEOTIDE SEQUENCE [LARGE SCALE GENOMIC DNA]</scope>
    <source>
        <strain evidence="16 17">SCSIO 52909</strain>
    </source>
</reference>
<comment type="cofactor">
    <cofactor evidence="2">
        <name>a divalent metal cation</name>
        <dbReference type="ChEBI" id="CHEBI:60240"/>
    </cofactor>
</comment>
<dbReference type="InterPro" id="IPR036097">
    <property type="entry name" value="HisK_dim/P_sf"/>
</dbReference>
<keyword evidence="17" id="KW-1185">Reference proteome</keyword>
<dbReference type="InterPro" id="IPR004358">
    <property type="entry name" value="Sig_transdc_His_kin-like_C"/>
</dbReference>